<dbReference type="InterPro" id="IPR025887">
    <property type="entry name" value="Glyco_hydro_31_N_dom"/>
</dbReference>
<evidence type="ECO:0000256" key="7">
    <source>
        <dbReference type="ARBA" id="ARBA00023136"/>
    </source>
</evidence>
<feature type="domain" description="P-type" evidence="14">
    <location>
        <begin position="19"/>
        <end position="68"/>
    </location>
</feature>
<evidence type="ECO:0000256" key="11">
    <source>
        <dbReference type="ARBA" id="ARBA00041343"/>
    </source>
</evidence>
<keyword evidence="8" id="KW-1015">Disulfide bond</keyword>
<dbReference type="GO" id="GO:0005975">
    <property type="term" value="P:carbohydrate metabolic process"/>
    <property type="evidence" value="ECO:0007669"/>
    <property type="project" value="InterPro"/>
</dbReference>
<dbReference type="Gene3D" id="4.10.110.10">
    <property type="entry name" value="Spasmolytic Protein, domain 1"/>
    <property type="match status" value="2"/>
</dbReference>
<dbReference type="FunFam" id="2.60.40.1180:FF:000001">
    <property type="entry name" value="Maltase-glucoamylase, intestinal"/>
    <property type="match status" value="1"/>
</dbReference>
<dbReference type="SUPFAM" id="SSF51011">
    <property type="entry name" value="Glycosyl hydrolase domain"/>
    <property type="match status" value="1"/>
</dbReference>
<comment type="caution">
    <text evidence="12">Lacks conserved residue(s) required for the propagation of feature annotation.</text>
</comment>
<keyword evidence="9" id="KW-0325">Glycoprotein</keyword>
<dbReference type="GO" id="GO:0004558">
    <property type="term" value="F:alpha-1,4-glucosidase activity"/>
    <property type="evidence" value="ECO:0007669"/>
    <property type="project" value="TreeGrafter"/>
</dbReference>
<dbReference type="EC" id="3.2.1.20" evidence="4"/>
<dbReference type="Pfam" id="PF01055">
    <property type="entry name" value="Glyco_hydro_31_2nd"/>
    <property type="match status" value="2"/>
</dbReference>
<dbReference type="GO" id="GO:0016020">
    <property type="term" value="C:membrane"/>
    <property type="evidence" value="ECO:0007669"/>
    <property type="project" value="UniProtKB-SubCell"/>
</dbReference>
<comment type="similarity">
    <text evidence="3">Belongs to the glycosyl hydrolase 31 family.</text>
</comment>
<dbReference type="Pfam" id="PF00088">
    <property type="entry name" value="Trefoil"/>
    <property type="match status" value="2"/>
</dbReference>
<dbReference type="SUPFAM" id="SSF51445">
    <property type="entry name" value="(Trans)glycosidases"/>
    <property type="match status" value="2"/>
</dbReference>
<evidence type="ECO:0000256" key="2">
    <source>
        <dbReference type="ARBA" id="ARBA00004370"/>
    </source>
</evidence>
<proteinExistence type="inferred from homology"/>
<dbReference type="Gene3D" id="3.20.20.80">
    <property type="entry name" value="Glycosidases"/>
    <property type="match status" value="2"/>
</dbReference>
<dbReference type="Ensembl" id="ENSPCLT00000018235.1">
    <property type="protein sequence ID" value="ENSPCLP00000013706.1"/>
    <property type="gene ID" value="ENSPCLG00000011175.1"/>
</dbReference>
<dbReference type="InterPro" id="IPR011013">
    <property type="entry name" value="Gal_mutarotase_sf_dom"/>
</dbReference>
<keyword evidence="16" id="KW-1185">Reference proteome</keyword>
<dbReference type="CDD" id="cd14752">
    <property type="entry name" value="GH31_N"/>
    <property type="match status" value="2"/>
</dbReference>
<dbReference type="InterPro" id="IPR000519">
    <property type="entry name" value="P_trefoil_dom"/>
</dbReference>
<evidence type="ECO:0000256" key="3">
    <source>
        <dbReference type="ARBA" id="ARBA00007806"/>
    </source>
</evidence>
<accession>A0A669QHZ7</accession>
<dbReference type="FunFam" id="3.20.20.80:FF:000016">
    <property type="entry name" value="Maltase-glucoamylase, intestinal"/>
    <property type="match status" value="2"/>
</dbReference>
<evidence type="ECO:0000256" key="10">
    <source>
        <dbReference type="ARBA" id="ARBA00023295"/>
    </source>
</evidence>
<dbReference type="SUPFAM" id="SSF57492">
    <property type="entry name" value="Trefoil"/>
    <property type="match status" value="1"/>
</dbReference>
<protein>
    <recommendedName>
        <fullName evidence="4">alpha-glucosidase</fullName>
        <ecNumber evidence="4">3.2.1.20</ecNumber>
    </recommendedName>
    <alternativeName>
        <fullName evidence="11">Maltase</fullName>
    </alternativeName>
</protein>
<keyword evidence="7 13" id="KW-0472">Membrane</keyword>
<comment type="subcellular location">
    <subcellularLocation>
        <location evidence="2">Membrane</location>
    </subcellularLocation>
</comment>
<name>A0A669QHZ7_PHACC</name>
<feature type="transmembrane region" description="Helical" evidence="13">
    <location>
        <begin position="7"/>
        <end position="29"/>
    </location>
</feature>
<dbReference type="SMART" id="SM00018">
    <property type="entry name" value="PD"/>
    <property type="match status" value="2"/>
</dbReference>
<evidence type="ECO:0000313" key="16">
    <source>
        <dbReference type="Proteomes" id="UP000472261"/>
    </source>
</evidence>
<dbReference type="InterPro" id="IPR030458">
    <property type="entry name" value="Glyco_hydro_31_AS"/>
</dbReference>
<evidence type="ECO:0000259" key="14">
    <source>
        <dbReference type="PROSITE" id="PS51448"/>
    </source>
</evidence>
<dbReference type="PANTHER" id="PTHR22762">
    <property type="entry name" value="ALPHA-GLUCOSIDASE"/>
    <property type="match status" value="1"/>
</dbReference>
<evidence type="ECO:0000313" key="15">
    <source>
        <dbReference type="Ensembl" id="ENSPCLP00000013706.1"/>
    </source>
</evidence>
<dbReference type="InterPro" id="IPR044913">
    <property type="entry name" value="P_trefoil_dom_sf"/>
</dbReference>
<evidence type="ECO:0000256" key="12">
    <source>
        <dbReference type="PROSITE-ProRule" id="PRU00779"/>
    </source>
</evidence>
<reference evidence="15" key="2">
    <citation type="submission" date="2025-09" db="UniProtKB">
        <authorList>
            <consortium name="Ensembl"/>
        </authorList>
    </citation>
    <scope>IDENTIFICATION</scope>
</reference>
<dbReference type="InterPro" id="IPR017853">
    <property type="entry name" value="GH"/>
</dbReference>
<evidence type="ECO:0000256" key="13">
    <source>
        <dbReference type="SAM" id="Phobius"/>
    </source>
</evidence>
<dbReference type="Proteomes" id="UP000472261">
    <property type="component" value="Unplaced"/>
</dbReference>
<dbReference type="FunFam" id="2.60.40.1760:FF:000001">
    <property type="entry name" value="Maltase-glucoamylase, intestinal"/>
    <property type="match status" value="2"/>
</dbReference>
<reference evidence="15" key="1">
    <citation type="submission" date="2025-08" db="UniProtKB">
        <authorList>
            <consortium name="Ensembl"/>
        </authorList>
    </citation>
    <scope>IDENTIFICATION</scope>
</reference>
<evidence type="ECO:0000256" key="8">
    <source>
        <dbReference type="ARBA" id="ARBA00023157"/>
    </source>
</evidence>
<keyword evidence="13" id="KW-0812">Transmembrane</keyword>
<keyword evidence="10" id="KW-0326">Glycosidase</keyword>
<dbReference type="Gene3D" id="2.60.40.1760">
    <property type="entry name" value="glycosyl hydrolase (family 31)"/>
    <property type="match status" value="2"/>
</dbReference>
<dbReference type="InterPro" id="IPR030459">
    <property type="entry name" value="Glyco_hydro_31_CS"/>
</dbReference>
<evidence type="ECO:0000256" key="5">
    <source>
        <dbReference type="ARBA" id="ARBA00022729"/>
    </source>
</evidence>
<sequence>MPRITKTFALIGDACITTALCFQVISLVFNMGKCVDVYSDVLRNICDLRGCCWSPQSDTSVPWCFFSKNHGNVSICVFSLGFEATLTRLSSPSLFGKDINTVLLTGEYQTANRFRFKITDPTTQRFEVPHEHVGSFNGPAASNLNYRVEVRSNPFGIVVTRVSNGNVLFDTTIGPLQYADQFLQLSIKLPSSNIYGVGEHVHKQYRHDLNWKTWPLFSRDVGPSEQMHNLYGVQTFFMCLEDSSGASFGVFLMNSNAMEFAVQPAPAVTYRTIGGILDFYILLGNTPEQVVQEYLQFVGLPFLPSYWSLGFQLSRWNYGSLDEVKAVVERNRLIGLPYDSQITDIDYMEEKKDFTYDKVLFSDLPNFATYMHNSGQKYIIILDPAISTQNLLDNSQYGSYVRGENRKVWVNESDGVTTLVGEVWPGETVFPDFTNPECTSWWVEECRLFYNTVPYDGIWIDMNEVSNFVQGSNKGCEQNDLNYPPFTPNIVDQLMFSKTLCMDAVQKWGKHYDVHSLYGYSMAIATRQAIETVFPGKRSFLISRSTFVGSGKHTGHWLGDNAATWEQLRWSIPGMLEFSLFGFPYNGADICGFVFDTTEELCRRWMQIGAFYPFSRNHNAEGYIPQDPAVFGADSLLVQTSKHYLNIRYTLLPYLYTLFYRAHTRGDTVVRPQMLFIKCLAFKYIFLSLLFFQGADVIDAYIPDAVWYEYETGARISERKQWTRMYLPADKLGLHLRGGYIYPIQQPATTTVESRRNPLGLIIALDENNAASGELFWDDGESTGELLLNRLQMNAVSSSYVDPNNLKFEEIKILGALQEITEVSVSLTSGGQISSPNVTYYPTEKVAHLTGLQLELGRSYTIEWIQQQSINERFDCYPGIDPTREKCEQLGCVWDVNPSSPSCYFISDNAYSVEEVEYSSSGLAANLILNSTNTRATDNYTAPISTLRLEVKYHTNSMLQFKIYDYQNARYEVPIQLNLPSSPTSTSEGRLYDVSVQKKPFGIQVRRKSTGTVVWDSQLPTFTFSDMFIQISTRLPSRYIYGFGENEHTPYRRDTNWKTFGMFTRDQSPADHLNSYGYQPFYMALEEDSNAHGVLLLNSNAMDVTLQPTPALTYRTIGGILDFYMVLGPTPELVVQEYTELIGRPVMPPYWSLGFQLCRYGYSNDSEVAQLVEEMKATQIPYDVQYVDIDHMERQLDFTLSPRFSGLPDLINKIKEEGMRFIIILDPTISGNETDYPPFSRGVDNDVFMKWPNSNDIIYSKVWPFLPNVQVNESLPEQTQIEVNIAHAAFPDFLRNSTVEWWKREIVEFYNNPTDPSKSIKFDGLWIDMNEPATFMNAAFGGCRDEILNNPPYMPHLGDRSEGITFESPCMEGQQYLPDGTPVRHYDVHCLYGWAQTRPTLEALQSVTRERGIVITRSTYPSSGRWAGHWLGDNAAAWDQLSKSIIGMMEFSLFGISYTGADICGFFNDSEYELCLRWMQLGSFYPYSRNHNQKGTRRQDPASWNSTFVDISRHVMNIRYTLLPYLYTLLHEAHVHGSTVVRPVLHEFAEEKVTWDIFEQFLWGPALLISPVMTPGAVTVNAYLPNARWYDYHTVTINVRGEYRVLPAPLEHINLHIRGGYILAWQEPANTTFFSRQNPMGLTVALNDSLLAEGQLYWDDGVRIGMYNDSCHHKIPSQV</sequence>
<keyword evidence="6" id="KW-0378">Hydrolase</keyword>
<dbReference type="PROSITE" id="PS51448">
    <property type="entry name" value="P_TREFOIL_2"/>
    <property type="match status" value="2"/>
</dbReference>
<dbReference type="CDD" id="cd06602">
    <property type="entry name" value="GH31_MGAM_SI_GAA"/>
    <property type="match status" value="2"/>
</dbReference>
<evidence type="ECO:0000256" key="9">
    <source>
        <dbReference type="ARBA" id="ARBA00023180"/>
    </source>
</evidence>
<dbReference type="InterPro" id="IPR048395">
    <property type="entry name" value="Glyco_hydro_31_C"/>
</dbReference>
<dbReference type="PROSITE" id="PS00129">
    <property type="entry name" value="GLYCOSYL_HYDROL_F31_1"/>
    <property type="match status" value="2"/>
</dbReference>
<dbReference type="CDD" id="cd00111">
    <property type="entry name" value="Trefoil"/>
    <property type="match status" value="2"/>
</dbReference>
<keyword evidence="13" id="KW-1133">Transmembrane helix</keyword>
<dbReference type="Pfam" id="PF21365">
    <property type="entry name" value="Glyco_hydro_31_3rd"/>
    <property type="match status" value="1"/>
</dbReference>
<keyword evidence="5" id="KW-0732">Signal</keyword>
<evidence type="ECO:0000256" key="4">
    <source>
        <dbReference type="ARBA" id="ARBA00012741"/>
    </source>
</evidence>
<evidence type="ECO:0000256" key="1">
    <source>
        <dbReference type="ARBA" id="ARBA00001657"/>
    </source>
</evidence>
<dbReference type="GO" id="GO:0030246">
    <property type="term" value="F:carbohydrate binding"/>
    <property type="evidence" value="ECO:0007669"/>
    <property type="project" value="InterPro"/>
</dbReference>
<evidence type="ECO:0000256" key="6">
    <source>
        <dbReference type="ARBA" id="ARBA00022801"/>
    </source>
</evidence>
<dbReference type="InterPro" id="IPR013780">
    <property type="entry name" value="Glyco_hydro_b"/>
</dbReference>
<dbReference type="Gene3D" id="2.60.40.1180">
    <property type="entry name" value="Golgi alpha-mannosidase II"/>
    <property type="match status" value="4"/>
</dbReference>
<feature type="domain" description="P-type" evidence="14">
    <location>
        <begin position="860"/>
        <end position="907"/>
    </location>
</feature>
<dbReference type="PROSITE" id="PS00707">
    <property type="entry name" value="GLYCOSYL_HYDROL_F31_2"/>
    <property type="match status" value="2"/>
</dbReference>
<organism evidence="15 16">
    <name type="scientific">Phasianus colchicus</name>
    <name type="common">Common pheasant</name>
    <dbReference type="NCBI Taxonomy" id="9054"/>
    <lineage>
        <taxon>Eukaryota</taxon>
        <taxon>Metazoa</taxon>
        <taxon>Chordata</taxon>
        <taxon>Craniata</taxon>
        <taxon>Vertebrata</taxon>
        <taxon>Euteleostomi</taxon>
        <taxon>Archelosauria</taxon>
        <taxon>Archosauria</taxon>
        <taxon>Dinosauria</taxon>
        <taxon>Saurischia</taxon>
        <taxon>Theropoda</taxon>
        <taxon>Coelurosauria</taxon>
        <taxon>Aves</taxon>
        <taxon>Neognathae</taxon>
        <taxon>Galloanserae</taxon>
        <taxon>Galliformes</taxon>
        <taxon>Phasianidae</taxon>
        <taxon>Phasianinae</taxon>
        <taxon>Phasianus</taxon>
    </lineage>
</organism>
<comment type="catalytic activity">
    <reaction evidence="1">
        <text>Hydrolysis of terminal, non-reducing (1-&gt;4)-linked alpha-D-glucose residues with release of alpha-D-glucose.</text>
        <dbReference type="EC" id="3.2.1.20"/>
    </reaction>
</comment>
<dbReference type="PANTHER" id="PTHR22762:SF133">
    <property type="entry name" value="P-TYPE DOMAIN-CONTAINING PROTEIN"/>
    <property type="match status" value="1"/>
</dbReference>
<dbReference type="Pfam" id="PF13802">
    <property type="entry name" value="Gal_mutarotas_2"/>
    <property type="match status" value="1"/>
</dbReference>
<dbReference type="SUPFAM" id="SSF74650">
    <property type="entry name" value="Galactose mutarotase-like"/>
    <property type="match status" value="2"/>
</dbReference>
<dbReference type="InterPro" id="IPR000322">
    <property type="entry name" value="Glyco_hydro_31_TIM"/>
</dbReference>